<feature type="compositionally biased region" description="Basic and acidic residues" evidence="1">
    <location>
        <begin position="93"/>
        <end position="114"/>
    </location>
</feature>
<protein>
    <submittedName>
        <fullName evidence="2">ATPase, F1/V1/A1 complex, alpha/beta subunit, Zinc knuckle CX2CX4HX4C</fullName>
    </submittedName>
</protein>
<dbReference type="Proteomes" id="UP000245207">
    <property type="component" value="Unassembled WGS sequence"/>
</dbReference>
<dbReference type="PANTHER" id="PTHR31286:SF180">
    <property type="entry name" value="OS10G0362600 PROTEIN"/>
    <property type="match status" value="1"/>
</dbReference>
<proteinExistence type="predicted"/>
<comment type="caution">
    <text evidence="2">The sequence shown here is derived from an EMBL/GenBank/DDBJ whole genome shotgun (WGS) entry which is preliminary data.</text>
</comment>
<dbReference type="AlphaFoldDB" id="A0A2U1L0E8"/>
<reference evidence="2 3" key="1">
    <citation type="journal article" date="2018" name="Mol. Plant">
        <title>The genome of Artemisia annua provides insight into the evolution of Asteraceae family and artemisinin biosynthesis.</title>
        <authorList>
            <person name="Shen Q."/>
            <person name="Zhang L."/>
            <person name="Liao Z."/>
            <person name="Wang S."/>
            <person name="Yan T."/>
            <person name="Shi P."/>
            <person name="Liu M."/>
            <person name="Fu X."/>
            <person name="Pan Q."/>
            <person name="Wang Y."/>
            <person name="Lv Z."/>
            <person name="Lu X."/>
            <person name="Zhang F."/>
            <person name="Jiang W."/>
            <person name="Ma Y."/>
            <person name="Chen M."/>
            <person name="Hao X."/>
            <person name="Li L."/>
            <person name="Tang Y."/>
            <person name="Lv G."/>
            <person name="Zhou Y."/>
            <person name="Sun X."/>
            <person name="Brodelius P.E."/>
            <person name="Rose J.K.C."/>
            <person name="Tang K."/>
        </authorList>
    </citation>
    <scope>NUCLEOTIDE SEQUENCE [LARGE SCALE GENOMIC DNA]</scope>
    <source>
        <strain evidence="3">cv. Huhao1</strain>
        <tissue evidence="2">Leaf</tissue>
    </source>
</reference>
<evidence type="ECO:0000256" key="1">
    <source>
        <dbReference type="SAM" id="MobiDB-lite"/>
    </source>
</evidence>
<keyword evidence="3" id="KW-1185">Reference proteome</keyword>
<dbReference type="EMBL" id="PKPP01012407">
    <property type="protein sequence ID" value="PWA42440.1"/>
    <property type="molecule type" value="Genomic_DNA"/>
</dbReference>
<feature type="region of interest" description="Disordered" evidence="1">
    <location>
        <begin position="146"/>
        <end position="189"/>
    </location>
</feature>
<dbReference type="OrthoDB" id="1939300at2759"/>
<dbReference type="InterPro" id="IPR040256">
    <property type="entry name" value="At4g02000-like"/>
</dbReference>
<feature type="region of interest" description="Disordered" evidence="1">
    <location>
        <begin position="91"/>
        <end position="128"/>
    </location>
</feature>
<evidence type="ECO:0000313" key="2">
    <source>
        <dbReference type="EMBL" id="PWA42440.1"/>
    </source>
</evidence>
<evidence type="ECO:0000313" key="3">
    <source>
        <dbReference type="Proteomes" id="UP000245207"/>
    </source>
</evidence>
<name>A0A2U1L0E8_ARTAN</name>
<feature type="compositionally biased region" description="Polar residues" evidence="1">
    <location>
        <begin position="161"/>
        <end position="180"/>
    </location>
</feature>
<organism evidence="2 3">
    <name type="scientific">Artemisia annua</name>
    <name type="common">Sweet wormwood</name>
    <dbReference type="NCBI Taxonomy" id="35608"/>
    <lineage>
        <taxon>Eukaryota</taxon>
        <taxon>Viridiplantae</taxon>
        <taxon>Streptophyta</taxon>
        <taxon>Embryophyta</taxon>
        <taxon>Tracheophyta</taxon>
        <taxon>Spermatophyta</taxon>
        <taxon>Magnoliopsida</taxon>
        <taxon>eudicotyledons</taxon>
        <taxon>Gunneridae</taxon>
        <taxon>Pentapetalae</taxon>
        <taxon>asterids</taxon>
        <taxon>campanulids</taxon>
        <taxon>Asterales</taxon>
        <taxon>Asteraceae</taxon>
        <taxon>Asteroideae</taxon>
        <taxon>Anthemideae</taxon>
        <taxon>Artemisiinae</taxon>
        <taxon>Artemisia</taxon>
    </lineage>
</organism>
<gene>
    <name evidence="2" type="ORF">CTI12_AA544820</name>
</gene>
<sequence>MMDKITAAMCKEVSGRLGYARVLVEIDAGKEYVDNVEISYVDRQLNVKRTKWVKVEYSWKPEKCGHCIVFVHSQRQCKACKSTNETVIGNTKQRNEGVVDKESFVEAKNRRSRGENNGGGNNVQGFKQFNKKMNYSNKYVYKPKDIGAKNVNNNNTKGKNDSSATSSGDTNSGKNSTSSEPVHHSPPSLEKVWKVSSENLDELKKSSNKYAVLAEDGIHEKDVEKNGNTLNEEEDAYENRNEAVKSVIANEVIENASS</sequence>
<dbReference type="PANTHER" id="PTHR31286">
    <property type="entry name" value="GLYCINE-RICH CELL WALL STRUCTURAL PROTEIN 1.8-LIKE"/>
    <property type="match status" value="1"/>
</dbReference>
<accession>A0A2U1L0E8</accession>